<dbReference type="InterPro" id="IPR007219">
    <property type="entry name" value="XnlR_reg_dom"/>
</dbReference>
<dbReference type="SUPFAM" id="SSF51735">
    <property type="entry name" value="NAD(P)-binding Rossmann-fold domains"/>
    <property type="match status" value="1"/>
</dbReference>
<evidence type="ECO:0000256" key="3">
    <source>
        <dbReference type="ARBA" id="ARBA00022723"/>
    </source>
</evidence>
<dbReference type="PANTHER" id="PTHR43161:SF9">
    <property type="entry name" value="SORBITOL DEHYDROGENASE"/>
    <property type="match status" value="1"/>
</dbReference>
<dbReference type="Pfam" id="PF04082">
    <property type="entry name" value="Fungal_trans"/>
    <property type="match status" value="1"/>
</dbReference>
<dbReference type="GO" id="GO:0008270">
    <property type="term" value="F:zinc ion binding"/>
    <property type="evidence" value="ECO:0007669"/>
    <property type="project" value="InterPro"/>
</dbReference>
<proteinExistence type="inferred from homology"/>
<keyword evidence="5" id="KW-0560">Oxidoreductase</keyword>
<name>A0A8H5GSL1_9AGAR</name>
<evidence type="ECO:0000259" key="10">
    <source>
        <dbReference type="SMART" id="SM00906"/>
    </source>
</evidence>
<feature type="compositionally biased region" description="Pro residues" evidence="8">
    <location>
        <begin position="1027"/>
        <end position="1039"/>
    </location>
</feature>
<evidence type="ECO:0000256" key="4">
    <source>
        <dbReference type="ARBA" id="ARBA00022833"/>
    </source>
</evidence>
<keyword evidence="4 7" id="KW-0862">Zinc</keyword>
<dbReference type="Pfam" id="PF00107">
    <property type="entry name" value="ADH_zinc_N"/>
    <property type="match status" value="1"/>
</dbReference>
<dbReference type="Gene3D" id="3.40.50.720">
    <property type="entry name" value="NAD(P)-binding Rossmann-like Domain"/>
    <property type="match status" value="1"/>
</dbReference>
<dbReference type="GO" id="GO:0006351">
    <property type="term" value="P:DNA-templated transcription"/>
    <property type="evidence" value="ECO:0007669"/>
    <property type="project" value="InterPro"/>
</dbReference>
<dbReference type="InterPro" id="IPR002328">
    <property type="entry name" value="ADH_Zn_CS"/>
</dbReference>
<dbReference type="OrthoDB" id="434771at2759"/>
<keyword evidence="6" id="KW-0539">Nucleus</keyword>
<dbReference type="SMART" id="SM00829">
    <property type="entry name" value="PKS_ER"/>
    <property type="match status" value="1"/>
</dbReference>
<sequence>MLPPANYACVLTGPKTVQIQNLPIPSVGPEDVLVQIEATGICGTDLHLYNDFGFGKFRIPGPSVLGHEAAGTIVQVGENVKDRAIGDRVCIEPTIFCRKCYNCKSGRPNICPAFKLAGLAPTPGTLSHRLHLASGHFRAGNPNPFSRMNVKHTDSSQIAKRAKFGPGQTVAVFGCGPLGALVMATAKAYGLSKVLAFDISAKRVEFVTKHYADYGALSLQKEENEDYTSWAEKFKAETMKDAGIEPWGVDIVVEASGAEACMHAGIGFLRPGGTYVAAGLGKEINTFPTVQIVTKELDVVGSVRYTVGCFQTAIDLVSSGRVDLKPLVTAQFPISRSAEALEAPHLRVMAEIYLVPNSFMGTAELRDTSFAGPSRSHTTASKHYGASGDIQELLPTVIPNPNGYSHISSQEPERQGVSGVSDERSSSFTQDVYKKNSYGSARYAGSPSSSRVDASVPKEPNTLPDSTGSVVTEIRLPSKHSMTHHASRTKDIVYPSHQQADELVARYFSEVHHTFPILHQQTFVERYMKAMKDRVLDKPSQDRAFLSLLFAVFACGACLSGKGEPRFRSESPGGQVDFNGSEFYESAQSFVWSGMGSSKLEHVQCLAILSICNATWNTLAQSWINAGAAVRRAQDLGLHRAGKRQPLSPFEREMRRRVWWCVYGLDRVLSLALGRPSGIHDDDCDVDMPAEWDDLQLTSLRDGNAVSAQETSFMTGFVALLGFYVVAGKVMRFQSKRTQGLQSEITRSTLASLDAELANWINSLPPCIQISATDDGNPKLRLQSVIASLVYHSAIINLYRPFIPGDPHTPSDLTPLVRCIGAARSFIQIGDITPQTFPTTHYLASLVQTITLGAILFLRCIAYVNQPELVSSIFSDAEKCISVLESVEFFFPASKICREIVTDLLIVVKTKQYGGLPAIEALQAAHRSRMGNGSISTGGLNAAESLSRGKRKNMADVDLPPASRRRLEDEMPSNWDPVPSNKLDRSDSSATSQGRSGDLSNGRYHQRLSSLRTSVEDAGGPTSPIQLQPPQPPPYPDIPQNPNPQFLQTQPLQNLMSPRGPDAHEIPSKEHSTMGFPPQVASLDLNSLSVIGLDGTSGYEYLEEELSLVLENVVKPRATSISAQTLEENARVLWQAYQTLGKSSEGS</sequence>
<dbReference type="InterPro" id="IPR013149">
    <property type="entry name" value="ADH-like_C"/>
</dbReference>
<dbReference type="AlphaFoldDB" id="A0A8H5GSL1"/>
<dbReference type="InterPro" id="IPR036291">
    <property type="entry name" value="NAD(P)-bd_dom_sf"/>
</dbReference>
<keyword evidence="12" id="KW-1185">Reference proteome</keyword>
<feature type="compositionally biased region" description="Polar residues" evidence="8">
    <location>
        <begin position="988"/>
        <end position="999"/>
    </location>
</feature>
<accession>A0A8H5GSL1</accession>
<gene>
    <name evidence="11" type="ORF">D9758_001384</name>
</gene>
<organism evidence="11 12">
    <name type="scientific">Tetrapyrgos nigripes</name>
    <dbReference type="NCBI Taxonomy" id="182062"/>
    <lineage>
        <taxon>Eukaryota</taxon>
        <taxon>Fungi</taxon>
        <taxon>Dikarya</taxon>
        <taxon>Basidiomycota</taxon>
        <taxon>Agaricomycotina</taxon>
        <taxon>Agaricomycetes</taxon>
        <taxon>Agaricomycetidae</taxon>
        <taxon>Agaricales</taxon>
        <taxon>Marasmiineae</taxon>
        <taxon>Marasmiaceae</taxon>
        <taxon>Tetrapyrgos</taxon>
    </lineage>
</organism>
<feature type="region of interest" description="Disordered" evidence="8">
    <location>
        <begin position="395"/>
        <end position="470"/>
    </location>
</feature>
<evidence type="ECO:0008006" key="13">
    <source>
        <dbReference type="Google" id="ProtNLM"/>
    </source>
</evidence>
<protein>
    <recommendedName>
        <fullName evidence="13">Transcription factor domain-containing protein</fullName>
    </recommendedName>
</protein>
<dbReference type="GO" id="GO:0003939">
    <property type="term" value="F:L-iditol 2-dehydrogenase (NAD+) activity"/>
    <property type="evidence" value="ECO:0007669"/>
    <property type="project" value="TreeGrafter"/>
</dbReference>
<feature type="region of interest" description="Disordered" evidence="8">
    <location>
        <begin position="930"/>
        <end position="1039"/>
    </location>
</feature>
<dbReference type="InterPro" id="IPR013154">
    <property type="entry name" value="ADH-like_N"/>
</dbReference>
<dbReference type="SUPFAM" id="SSF50129">
    <property type="entry name" value="GroES-like"/>
    <property type="match status" value="1"/>
</dbReference>
<dbReference type="GO" id="GO:0006062">
    <property type="term" value="P:sorbitol catabolic process"/>
    <property type="evidence" value="ECO:0007669"/>
    <property type="project" value="TreeGrafter"/>
</dbReference>
<keyword evidence="3 7" id="KW-0479">Metal-binding</keyword>
<evidence type="ECO:0000256" key="7">
    <source>
        <dbReference type="RuleBase" id="RU361277"/>
    </source>
</evidence>
<comment type="similarity">
    <text evidence="2 7">Belongs to the zinc-containing alcohol dehydrogenase family.</text>
</comment>
<evidence type="ECO:0000256" key="6">
    <source>
        <dbReference type="ARBA" id="ARBA00023242"/>
    </source>
</evidence>
<dbReference type="Pfam" id="PF08240">
    <property type="entry name" value="ADH_N"/>
    <property type="match status" value="1"/>
</dbReference>
<dbReference type="GO" id="GO:0003677">
    <property type="term" value="F:DNA binding"/>
    <property type="evidence" value="ECO:0007669"/>
    <property type="project" value="InterPro"/>
</dbReference>
<evidence type="ECO:0000313" key="11">
    <source>
        <dbReference type="EMBL" id="KAF5370065.1"/>
    </source>
</evidence>
<evidence type="ECO:0000256" key="1">
    <source>
        <dbReference type="ARBA" id="ARBA00001947"/>
    </source>
</evidence>
<dbReference type="SMART" id="SM00906">
    <property type="entry name" value="Fungal_trans"/>
    <property type="match status" value="1"/>
</dbReference>
<evidence type="ECO:0000256" key="5">
    <source>
        <dbReference type="ARBA" id="ARBA00023002"/>
    </source>
</evidence>
<feature type="domain" description="Xylanolytic transcriptional activator regulatory" evidence="10">
    <location>
        <begin position="622"/>
        <end position="695"/>
    </location>
</feature>
<reference evidence="11 12" key="1">
    <citation type="journal article" date="2020" name="ISME J.">
        <title>Uncovering the hidden diversity of litter-decomposition mechanisms in mushroom-forming fungi.</title>
        <authorList>
            <person name="Floudas D."/>
            <person name="Bentzer J."/>
            <person name="Ahren D."/>
            <person name="Johansson T."/>
            <person name="Persson P."/>
            <person name="Tunlid A."/>
        </authorList>
    </citation>
    <scope>NUCLEOTIDE SEQUENCE [LARGE SCALE GENOMIC DNA]</scope>
    <source>
        <strain evidence="11 12">CBS 291.85</strain>
    </source>
</reference>
<evidence type="ECO:0000256" key="2">
    <source>
        <dbReference type="ARBA" id="ARBA00008072"/>
    </source>
</evidence>
<dbReference type="Gene3D" id="3.90.180.10">
    <property type="entry name" value="Medium-chain alcohol dehydrogenases, catalytic domain"/>
    <property type="match status" value="1"/>
</dbReference>
<dbReference type="PANTHER" id="PTHR43161">
    <property type="entry name" value="SORBITOL DEHYDROGENASE"/>
    <property type="match status" value="1"/>
</dbReference>
<dbReference type="InterPro" id="IPR020843">
    <property type="entry name" value="ER"/>
</dbReference>
<evidence type="ECO:0000313" key="12">
    <source>
        <dbReference type="Proteomes" id="UP000559256"/>
    </source>
</evidence>
<dbReference type="Proteomes" id="UP000559256">
    <property type="component" value="Unassembled WGS sequence"/>
</dbReference>
<dbReference type="CDD" id="cd12148">
    <property type="entry name" value="fungal_TF_MHR"/>
    <property type="match status" value="1"/>
</dbReference>
<dbReference type="PROSITE" id="PS00059">
    <property type="entry name" value="ADH_ZINC"/>
    <property type="match status" value="1"/>
</dbReference>
<comment type="cofactor">
    <cofactor evidence="1 7">
        <name>Zn(2+)</name>
        <dbReference type="ChEBI" id="CHEBI:29105"/>
    </cofactor>
</comment>
<feature type="domain" description="Enoyl reductase (ER)" evidence="9">
    <location>
        <begin position="13"/>
        <end position="346"/>
    </location>
</feature>
<evidence type="ECO:0000259" key="9">
    <source>
        <dbReference type="SMART" id="SM00829"/>
    </source>
</evidence>
<dbReference type="InterPro" id="IPR011032">
    <property type="entry name" value="GroES-like_sf"/>
</dbReference>
<evidence type="ECO:0000256" key="8">
    <source>
        <dbReference type="SAM" id="MobiDB-lite"/>
    </source>
</evidence>
<comment type="caution">
    <text evidence="11">The sequence shown here is derived from an EMBL/GenBank/DDBJ whole genome shotgun (WGS) entry which is preliminary data.</text>
</comment>
<dbReference type="EMBL" id="JAACJM010000012">
    <property type="protein sequence ID" value="KAF5370065.1"/>
    <property type="molecule type" value="Genomic_DNA"/>
</dbReference>